<dbReference type="EMBL" id="CP102453">
    <property type="protein sequence ID" value="UUX34641.1"/>
    <property type="molecule type" value="Genomic_DNA"/>
</dbReference>
<dbReference type="Proteomes" id="UP001315967">
    <property type="component" value="Chromosome"/>
</dbReference>
<dbReference type="PANTHER" id="PTHR10404">
    <property type="entry name" value="N-ACETYLATED-ALPHA-LINKED ACIDIC DIPEPTIDASE"/>
    <property type="match status" value="1"/>
</dbReference>
<gene>
    <name evidence="3" type="ORF">NRE15_03030</name>
</gene>
<dbReference type="SUPFAM" id="SSF52025">
    <property type="entry name" value="PA domain"/>
    <property type="match status" value="1"/>
</dbReference>
<evidence type="ECO:0000256" key="1">
    <source>
        <dbReference type="SAM" id="SignalP"/>
    </source>
</evidence>
<dbReference type="Pfam" id="PF04389">
    <property type="entry name" value="Peptidase_M28"/>
    <property type="match status" value="1"/>
</dbReference>
<dbReference type="Gene3D" id="3.40.630.10">
    <property type="entry name" value="Zn peptidases"/>
    <property type="match status" value="1"/>
</dbReference>
<keyword evidence="4" id="KW-1185">Reference proteome</keyword>
<feature type="chain" id="PRO_5046565154" evidence="1">
    <location>
        <begin position="28"/>
        <end position="711"/>
    </location>
</feature>
<dbReference type="Gene3D" id="3.50.30.30">
    <property type="match status" value="1"/>
</dbReference>
<accession>A0ABY5P7C7</accession>
<evidence type="ECO:0000313" key="3">
    <source>
        <dbReference type="EMBL" id="UUX34641.1"/>
    </source>
</evidence>
<evidence type="ECO:0000313" key="4">
    <source>
        <dbReference type="Proteomes" id="UP001315967"/>
    </source>
</evidence>
<keyword evidence="1" id="KW-0732">Signal</keyword>
<feature type="domain" description="Peptidase M28" evidence="2">
    <location>
        <begin position="260"/>
        <end position="449"/>
    </location>
</feature>
<name>A0ABY5P7C7_9LACT</name>
<sequence length="711" mass="80209">MKNNTFIKKLLVSVTTLSLFPLPHFNAQEATDTFDSINQAYLDAVDPTYGYNIALQLGEFGTHETLGYRPAGSQAEHDAAEYLFNEMQALGLSNVSKDVFPVDAWTFEKADLTFTDINGNEHQAMMGGYQINFNTNGPKEFDIIYAGKGTEDDLANLDIEGKFLLVDINQREEWWVTYPALQAKYKGAAGIIVVQEASFSEISPDSLNANDFCGPDDAPAFSMSQTDANALKDVLAANDNQISVTLDAVSTVERDGEAYNIVGEIPGKNTDESIIISAHYDAYFEGFQDNSIAVGLMLGIAKAMLDSNYQPEKNIIFFAVAAEEWGAVDTRYDWSNGAYNQLFSVRPEWQDQAMYNINFEMPAVDFFDYHQLLTVPELTPFIQSFVDDLPELNEASAKGIEIVSPLTTWADDWSFSIAGIPSVRNDFTDADFGVTTYHTEFDNKDTYDEAIFEFNHMLYGLLALEYDRTAVLPLDFNRTLDTLQESIQSDVFAQVSVDDTALQTTIDEIRPLVTELNVLIATKNQAYFEALNNNQMEDAEAIYNETRELNRSMKDVYRYIQDNFAKLTWEDVQQFPHELATNNLDHLIQSQTALEANNPSLALDEHLWLVDNNWYAYDFSREVYDHVTNYVMDQPDERLFWGAGRVVGHLNLYDLINQLQAKVNNPDADFTEELVVLSDAIANQTTLLDQLVTKEVTDLQTIQEKLQTLLN</sequence>
<dbReference type="SUPFAM" id="SSF53187">
    <property type="entry name" value="Zn-dependent exopeptidases"/>
    <property type="match status" value="1"/>
</dbReference>
<dbReference type="InterPro" id="IPR046450">
    <property type="entry name" value="PA_dom_sf"/>
</dbReference>
<organism evidence="3 4">
    <name type="scientific">Fundicoccus culcitae</name>
    <dbReference type="NCBI Taxonomy" id="2969821"/>
    <lineage>
        <taxon>Bacteria</taxon>
        <taxon>Bacillati</taxon>
        <taxon>Bacillota</taxon>
        <taxon>Bacilli</taxon>
        <taxon>Lactobacillales</taxon>
        <taxon>Aerococcaceae</taxon>
        <taxon>Fundicoccus</taxon>
    </lineage>
</organism>
<evidence type="ECO:0000259" key="2">
    <source>
        <dbReference type="Pfam" id="PF04389"/>
    </source>
</evidence>
<feature type="signal peptide" evidence="1">
    <location>
        <begin position="1"/>
        <end position="27"/>
    </location>
</feature>
<dbReference type="InterPro" id="IPR039373">
    <property type="entry name" value="Peptidase_M28B"/>
</dbReference>
<proteinExistence type="predicted"/>
<dbReference type="PANTHER" id="PTHR10404:SF46">
    <property type="entry name" value="VACUOLAR PROTEIN SORTING-ASSOCIATED PROTEIN 70"/>
    <property type="match status" value="1"/>
</dbReference>
<dbReference type="RefSeq" id="WP_313794141.1">
    <property type="nucleotide sequence ID" value="NZ_CP102453.1"/>
</dbReference>
<reference evidence="3 4" key="1">
    <citation type="submission" date="2022-08" db="EMBL/GenBank/DDBJ databases">
        <title>Aerococcaceae sp. nov isolated from spoiled eye mask.</title>
        <authorList>
            <person name="Zhou G."/>
            <person name="Xie X.-B."/>
            <person name="Shi Q.-S."/>
            <person name="Wang Y.-S."/>
            <person name="Wen X."/>
            <person name="Peng H."/>
            <person name="Yang X.-J."/>
            <person name="Tao H.-B."/>
            <person name="Huang X.-M."/>
        </authorList>
    </citation>
    <scope>NUCLEOTIDE SEQUENCE [LARGE SCALE GENOMIC DNA]</scope>
    <source>
        <strain evidence="4">DM20194951</strain>
    </source>
</reference>
<dbReference type="InterPro" id="IPR007484">
    <property type="entry name" value="Peptidase_M28"/>
</dbReference>
<protein>
    <submittedName>
        <fullName evidence="3">M28 family peptidase</fullName>
    </submittedName>
</protein>